<reference evidence="2" key="1">
    <citation type="journal article" date="2014" name="Nat. Genet.">
        <title>A reference genome for common bean and genome-wide analysis of dual domestications.</title>
        <authorList>
            <person name="Schmutz J."/>
            <person name="McClean P.E."/>
            <person name="Mamidi S."/>
            <person name="Wu G.A."/>
            <person name="Cannon S.B."/>
            <person name="Grimwood J."/>
            <person name="Jenkins J."/>
            <person name="Shu S."/>
            <person name="Song Q."/>
            <person name="Chavarro C."/>
            <person name="Torres-Torres M."/>
            <person name="Geffroy V."/>
            <person name="Moghaddam S.M."/>
            <person name="Gao D."/>
            <person name="Abernathy B."/>
            <person name="Barry K."/>
            <person name="Blair M."/>
            <person name="Brick M.A."/>
            <person name="Chovatia M."/>
            <person name="Gepts P."/>
            <person name="Goodstein D.M."/>
            <person name="Gonzales M."/>
            <person name="Hellsten U."/>
            <person name="Hyten D.L."/>
            <person name="Jia G."/>
            <person name="Kelly J.D."/>
            <person name="Kudrna D."/>
            <person name="Lee R."/>
            <person name="Richard M.M."/>
            <person name="Miklas P.N."/>
            <person name="Osorno J.M."/>
            <person name="Rodrigues J."/>
            <person name="Thareau V."/>
            <person name="Urrea C.A."/>
            <person name="Wang M."/>
            <person name="Yu Y."/>
            <person name="Zhang M."/>
            <person name="Wing R.A."/>
            <person name="Cregan P.B."/>
            <person name="Rokhsar D.S."/>
            <person name="Jackson S.A."/>
        </authorList>
    </citation>
    <scope>NUCLEOTIDE SEQUENCE [LARGE SCALE GENOMIC DNA]</scope>
    <source>
        <strain evidence="2">cv. G19833</strain>
    </source>
</reference>
<protein>
    <recommendedName>
        <fullName evidence="3">Reverse transcriptase Ty1/copia-type domain-containing protein</fullName>
    </recommendedName>
</protein>
<dbReference type="Gramene" id="ESW25594">
    <property type="protein sequence ID" value="ESW25594"/>
    <property type="gene ID" value="PHAVU_003G049400g"/>
</dbReference>
<accession>V7C631</accession>
<proteinExistence type="predicted"/>
<evidence type="ECO:0008006" key="3">
    <source>
        <dbReference type="Google" id="ProtNLM"/>
    </source>
</evidence>
<dbReference type="AlphaFoldDB" id="V7C631"/>
<dbReference type="Proteomes" id="UP000000226">
    <property type="component" value="Chromosome 3"/>
</dbReference>
<organism evidence="1 2">
    <name type="scientific">Phaseolus vulgaris</name>
    <name type="common">Kidney bean</name>
    <name type="synonym">French bean</name>
    <dbReference type="NCBI Taxonomy" id="3885"/>
    <lineage>
        <taxon>Eukaryota</taxon>
        <taxon>Viridiplantae</taxon>
        <taxon>Streptophyta</taxon>
        <taxon>Embryophyta</taxon>
        <taxon>Tracheophyta</taxon>
        <taxon>Spermatophyta</taxon>
        <taxon>Magnoliopsida</taxon>
        <taxon>eudicotyledons</taxon>
        <taxon>Gunneridae</taxon>
        <taxon>Pentapetalae</taxon>
        <taxon>rosids</taxon>
        <taxon>fabids</taxon>
        <taxon>Fabales</taxon>
        <taxon>Fabaceae</taxon>
        <taxon>Papilionoideae</taxon>
        <taxon>50 kb inversion clade</taxon>
        <taxon>NPAAA clade</taxon>
        <taxon>indigoferoid/millettioid clade</taxon>
        <taxon>Phaseoleae</taxon>
        <taxon>Phaseolus</taxon>
    </lineage>
</organism>
<gene>
    <name evidence="1" type="ORF">PHAVU_003G049400g</name>
</gene>
<evidence type="ECO:0000313" key="1">
    <source>
        <dbReference type="EMBL" id="ESW25594.1"/>
    </source>
</evidence>
<dbReference type="OrthoDB" id="1666924at2759"/>
<keyword evidence="2" id="KW-1185">Reference proteome</keyword>
<evidence type="ECO:0000313" key="2">
    <source>
        <dbReference type="Proteomes" id="UP000000226"/>
    </source>
</evidence>
<sequence>MEKLSRECDISVLDIQLKFGSLIFVTITDPYISLVAHSITKFMQTPQQFHFSAVRQIIKYLISTSKCGLFFPTPSI</sequence>
<name>V7C631_PHAVU</name>
<dbReference type="EMBL" id="CM002290">
    <property type="protein sequence ID" value="ESW25594.1"/>
    <property type="molecule type" value="Genomic_DNA"/>
</dbReference>